<feature type="active site" description="Proton acceptor" evidence="4">
    <location>
        <position position="125"/>
    </location>
</feature>
<evidence type="ECO:0000256" key="2">
    <source>
        <dbReference type="ARBA" id="ARBA00022679"/>
    </source>
</evidence>
<dbReference type="AlphaFoldDB" id="A0A0E2HMH3"/>
<sequence>MVGEKTLELLKQILADSSYTVAICGSGMMEEGGILGLKQEGRAYEIEQKYSESPEELFHISCLSRRPERFYEFYREEILKKIPNMTPSVRALARMEEEGKLQCIVTTNIFDLPEQVGCRNVIYLHGSIYKNRCLHCSRLYSMEEIRDSSHVPHCKDCGTMIRPGTSLYGEMVDSSIMSRTTEEIARADVLLVLGTSLRSEVYSNYIRYFQGGKMVIIHRIPRPLDEKADMVIYDLPQNVLPLLVDGEI</sequence>
<comment type="caution">
    <text evidence="6">The sequence shown here is derived from an EMBL/GenBank/DDBJ whole genome shotgun (WGS) entry which is preliminary data.</text>
</comment>
<keyword evidence="4" id="KW-0862">Zinc</keyword>
<dbReference type="InterPro" id="IPR026590">
    <property type="entry name" value="Ssirtuin_cat_dom"/>
</dbReference>
<dbReference type="EC" id="2.3.1.286" evidence="1"/>
<dbReference type="Pfam" id="PF02146">
    <property type="entry name" value="SIR2"/>
    <property type="match status" value="1"/>
</dbReference>
<dbReference type="EMBL" id="AGYR01000035">
    <property type="protein sequence ID" value="ENZ13210.1"/>
    <property type="molecule type" value="Genomic_DNA"/>
</dbReference>
<dbReference type="PROSITE" id="PS50305">
    <property type="entry name" value="SIRTUIN"/>
    <property type="match status" value="1"/>
</dbReference>
<dbReference type="PATRIC" id="fig|999408.3.peg.3406"/>
<dbReference type="GO" id="GO:0046872">
    <property type="term" value="F:metal ion binding"/>
    <property type="evidence" value="ECO:0007669"/>
    <property type="project" value="UniProtKB-KW"/>
</dbReference>
<dbReference type="GO" id="GO:0017136">
    <property type="term" value="F:histone deacetylase activity, NAD-dependent"/>
    <property type="evidence" value="ECO:0007669"/>
    <property type="project" value="TreeGrafter"/>
</dbReference>
<dbReference type="Gene3D" id="3.30.1600.10">
    <property type="entry name" value="SIR2/SIRT2 'Small Domain"/>
    <property type="match status" value="1"/>
</dbReference>
<dbReference type="HOGENOM" id="CLU_023643_3_0_9"/>
<feature type="binding site" evidence="4">
    <location>
        <position position="133"/>
    </location>
    <ligand>
        <name>Zn(2+)</name>
        <dbReference type="ChEBI" id="CHEBI:29105"/>
    </ligand>
</feature>
<feature type="domain" description="Deacetylase sirtuin-type" evidence="5">
    <location>
        <begin position="1"/>
        <end position="248"/>
    </location>
</feature>
<feature type="binding site" evidence="4">
    <location>
        <position position="136"/>
    </location>
    <ligand>
        <name>Zn(2+)</name>
        <dbReference type="ChEBI" id="CHEBI:29105"/>
    </ligand>
</feature>
<organism evidence="6 7">
    <name type="scientific">[Clostridium] clostridioforme 90A8</name>
    <dbReference type="NCBI Taxonomy" id="999408"/>
    <lineage>
        <taxon>Bacteria</taxon>
        <taxon>Bacillati</taxon>
        <taxon>Bacillota</taxon>
        <taxon>Clostridia</taxon>
        <taxon>Lachnospirales</taxon>
        <taxon>Lachnospiraceae</taxon>
        <taxon>Enterocloster</taxon>
    </lineage>
</organism>
<dbReference type="Proteomes" id="UP000013085">
    <property type="component" value="Unassembled WGS sequence"/>
</dbReference>
<dbReference type="InterPro" id="IPR026591">
    <property type="entry name" value="Sirtuin_cat_small_dom_sf"/>
</dbReference>
<dbReference type="InterPro" id="IPR003000">
    <property type="entry name" value="Sirtuin"/>
</dbReference>
<feature type="binding site" evidence="4">
    <location>
        <position position="154"/>
    </location>
    <ligand>
        <name>Zn(2+)</name>
        <dbReference type="ChEBI" id="CHEBI:29105"/>
    </ligand>
</feature>
<gene>
    <name evidence="6" type="ORF">HMPREF1090_03147</name>
</gene>
<evidence type="ECO:0000313" key="7">
    <source>
        <dbReference type="Proteomes" id="UP000013085"/>
    </source>
</evidence>
<evidence type="ECO:0000313" key="6">
    <source>
        <dbReference type="EMBL" id="ENZ13210.1"/>
    </source>
</evidence>
<keyword evidence="2" id="KW-0808">Transferase</keyword>
<proteinExistence type="predicted"/>
<evidence type="ECO:0000259" key="5">
    <source>
        <dbReference type="PROSITE" id="PS50305"/>
    </source>
</evidence>
<keyword evidence="3" id="KW-0520">NAD</keyword>
<dbReference type="GO" id="GO:0070403">
    <property type="term" value="F:NAD+ binding"/>
    <property type="evidence" value="ECO:0007669"/>
    <property type="project" value="InterPro"/>
</dbReference>
<dbReference type="InterPro" id="IPR050134">
    <property type="entry name" value="NAD-dep_sirtuin_deacylases"/>
</dbReference>
<evidence type="ECO:0000256" key="4">
    <source>
        <dbReference type="PROSITE-ProRule" id="PRU00236"/>
    </source>
</evidence>
<dbReference type="SUPFAM" id="SSF52467">
    <property type="entry name" value="DHS-like NAD/FAD-binding domain"/>
    <property type="match status" value="1"/>
</dbReference>
<keyword evidence="4" id="KW-0479">Metal-binding</keyword>
<dbReference type="InterPro" id="IPR029035">
    <property type="entry name" value="DHS-like_NAD/FAD-binding_dom"/>
</dbReference>
<reference evidence="6 7" key="1">
    <citation type="submission" date="2013-01" db="EMBL/GenBank/DDBJ databases">
        <title>The Genome Sequence of Clostridium clostridioforme 90A8.</title>
        <authorList>
            <consortium name="The Broad Institute Genome Sequencing Platform"/>
            <person name="Earl A."/>
            <person name="Ward D."/>
            <person name="Feldgarden M."/>
            <person name="Gevers D."/>
            <person name="Courvalin P."/>
            <person name="Lambert T."/>
            <person name="Walker B."/>
            <person name="Young S.K."/>
            <person name="Zeng Q."/>
            <person name="Gargeya S."/>
            <person name="Fitzgerald M."/>
            <person name="Haas B."/>
            <person name="Abouelleil A."/>
            <person name="Alvarado L."/>
            <person name="Arachchi H.M."/>
            <person name="Berlin A.M."/>
            <person name="Chapman S.B."/>
            <person name="Dewar J."/>
            <person name="Goldberg J."/>
            <person name="Griggs A."/>
            <person name="Gujja S."/>
            <person name="Hansen M."/>
            <person name="Howarth C."/>
            <person name="Imamovic A."/>
            <person name="Larimer J."/>
            <person name="McCowan C."/>
            <person name="Murphy C."/>
            <person name="Neiman D."/>
            <person name="Pearson M."/>
            <person name="Priest M."/>
            <person name="Roberts A."/>
            <person name="Saif S."/>
            <person name="Shea T."/>
            <person name="Sisk P."/>
            <person name="Sykes S."/>
            <person name="Wortman J."/>
            <person name="Nusbaum C."/>
            <person name="Birren B."/>
        </authorList>
    </citation>
    <scope>NUCLEOTIDE SEQUENCE [LARGE SCALE GENOMIC DNA]</scope>
    <source>
        <strain evidence="6 7">90A8</strain>
    </source>
</reference>
<dbReference type="RefSeq" id="WP_002587627.1">
    <property type="nucleotide sequence ID" value="NZ_KB850977.1"/>
</dbReference>
<name>A0A0E2HMH3_9FIRM</name>
<dbReference type="Gene3D" id="3.40.50.1220">
    <property type="entry name" value="TPP-binding domain"/>
    <property type="match status" value="1"/>
</dbReference>
<evidence type="ECO:0000256" key="3">
    <source>
        <dbReference type="ARBA" id="ARBA00023027"/>
    </source>
</evidence>
<evidence type="ECO:0000256" key="1">
    <source>
        <dbReference type="ARBA" id="ARBA00012928"/>
    </source>
</evidence>
<dbReference type="PANTHER" id="PTHR11085:SF4">
    <property type="entry name" value="NAD-DEPENDENT PROTEIN DEACYLASE"/>
    <property type="match status" value="1"/>
</dbReference>
<protein>
    <recommendedName>
        <fullName evidence="1">protein acetyllysine N-acetyltransferase</fullName>
        <ecNumber evidence="1">2.3.1.286</ecNumber>
    </recommendedName>
</protein>
<dbReference type="PANTHER" id="PTHR11085">
    <property type="entry name" value="NAD-DEPENDENT PROTEIN DEACYLASE SIRTUIN-5, MITOCHONDRIAL-RELATED"/>
    <property type="match status" value="1"/>
</dbReference>
<accession>A0A0E2HMH3</accession>
<dbReference type="GeneID" id="57960655"/>
<feature type="binding site" evidence="4">
    <location>
        <position position="157"/>
    </location>
    <ligand>
        <name>Zn(2+)</name>
        <dbReference type="ChEBI" id="CHEBI:29105"/>
    </ligand>
</feature>